<proteinExistence type="predicted"/>
<evidence type="ECO:0000313" key="2">
    <source>
        <dbReference type="Proteomes" id="UP001165143"/>
    </source>
</evidence>
<dbReference type="Proteomes" id="UP001165143">
    <property type="component" value="Unassembled WGS sequence"/>
</dbReference>
<sequence length="855" mass="90074">MSTEDLVTAIRAGDLPAVARLVEAMPDARRRAELPRLKQLRRELRDSATSRAGAATALLIAGAVCHSAPAEAADWLARGEIDGAAGWDRPPLIDLLHAQPEDWQREVGLRLARRRAGRADGWGSMALFGVAEHLLRRTGTPPPAEPTLTVDWMRDRSFPRFWSALTVLSPDTDLYTRLRADSFTPVLAPLVFDGPTALWFDRPRGARADTERWPTVLTMLTADGTIDRASFLARGFARLARGGAVGEQRTYLDLVTRLEPVTGELAVNRRALLAMLDGDSVVAGFALESLVVLDGAGLLGEGEVGEVAGVVVARPEKKLVRVLLGWLERVAAGGRVGVALRAVAGCLGHPDRLVQGRALKVIKRYVDLVEGGVVGELRSAALLLDPSHAAVAAELLGVVVGVSAVEVVADRLPEPPRPVPVPAPFGTPAELAEELAAAAGSTSFERLLDGLTRHAWQDRDALAAALAPLPQSWEPLHVLALVATGTTPPEALAPLFQYRYEYGGAFGSVLAARLHEVAWRLAADPVPFLLATPSWCNGALEAGELVARLARYEELGVRPGPVDFAQALLRTAGDARAAADAGRLTSVAGRQLAAWLREGGLPGRESVVVPKGTEKYRYCEQPAPDADRLGLLAVAAGEPLPEPLRLLLGPQPDLLEHYWGKGSLPDERAAAVLPHHREETAVRLLPRCGDDRLPLLLAENGGPCGPAVHQLLALSGSAEDGRGRAAAVDALLVLAAREAEAPTGFDPALLGREAGALVRDGAVKPNRLARTLADLAAAGAPRLAWTVLAALLPVLLDAPVPRGAAELLTAAVDLARETGARGGIPAVTRLATGGGRSKAVTEARTLAALLGPDGG</sequence>
<gene>
    <name evidence="1" type="ORF">Kpho01_17680</name>
</gene>
<evidence type="ECO:0000313" key="1">
    <source>
        <dbReference type="EMBL" id="GLW53757.1"/>
    </source>
</evidence>
<dbReference type="RefSeq" id="WP_285678252.1">
    <property type="nucleotide sequence ID" value="NZ_BSRX01000008.1"/>
</dbReference>
<protein>
    <recommendedName>
        <fullName evidence="3">Secreted protein</fullName>
    </recommendedName>
</protein>
<dbReference type="EMBL" id="BSRX01000008">
    <property type="protein sequence ID" value="GLW53757.1"/>
    <property type="molecule type" value="Genomic_DNA"/>
</dbReference>
<accession>A0A9W6UN45</accession>
<reference evidence="1" key="1">
    <citation type="submission" date="2023-02" db="EMBL/GenBank/DDBJ databases">
        <title>Kitasatospora phosalacinea NBRC 14362.</title>
        <authorList>
            <person name="Ichikawa N."/>
            <person name="Sato H."/>
            <person name="Tonouchi N."/>
        </authorList>
    </citation>
    <scope>NUCLEOTIDE SEQUENCE</scope>
    <source>
        <strain evidence="1">NBRC 14362</strain>
    </source>
</reference>
<evidence type="ECO:0008006" key="3">
    <source>
        <dbReference type="Google" id="ProtNLM"/>
    </source>
</evidence>
<name>A0A9W6UN45_9ACTN</name>
<dbReference type="AlphaFoldDB" id="A0A9W6UN45"/>
<organism evidence="1 2">
    <name type="scientific">Kitasatospora phosalacinea</name>
    <dbReference type="NCBI Taxonomy" id="2065"/>
    <lineage>
        <taxon>Bacteria</taxon>
        <taxon>Bacillati</taxon>
        <taxon>Actinomycetota</taxon>
        <taxon>Actinomycetes</taxon>
        <taxon>Kitasatosporales</taxon>
        <taxon>Streptomycetaceae</taxon>
        <taxon>Kitasatospora</taxon>
    </lineage>
</organism>
<comment type="caution">
    <text evidence="1">The sequence shown here is derived from an EMBL/GenBank/DDBJ whole genome shotgun (WGS) entry which is preliminary data.</text>
</comment>